<dbReference type="InterPro" id="IPR011330">
    <property type="entry name" value="Glyco_hydro/deAcase_b/a-brl"/>
</dbReference>
<dbReference type="PANTHER" id="PTHR45985">
    <property type="match status" value="1"/>
</dbReference>
<comment type="caution">
    <text evidence="2">The sequence shown here is derived from an EMBL/GenBank/DDBJ whole genome shotgun (WGS) entry which is preliminary data.</text>
</comment>
<feature type="signal peptide" evidence="1">
    <location>
        <begin position="1"/>
        <end position="21"/>
    </location>
</feature>
<reference evidence="2" key="1">
    <citation type="journal article" date="2020" name="Cell">
        <title>Large-Scale Comparative Analyses of Tick Genomes Elucidate Their Genetic Diversity and Vector Capacities.</title>
        <authorList>
            <consortium name="Tick Genome and Microbiome Consortium (TIGMIC)"/>
            <person name="Jia N."/>
            <person name="Wang J."/>
            <person name="Shi W."/>
            <person name="Du L."/>
            <person name="Sun Y."/>
            <person name="Zhan W."/>
            <person name="Jiang J.F."/>
            <person name="Wang Q."/>
            <person name="Zhang B."/>
            <person name="Ji P."/>
            <person name="Bell-Sakyi L."/>
            <person name="Cui X.M."/>
            <person name="Yuan T.T."/>
            <person name="Jiang B.G."/>
            <person name="Yang W.F."/>
            <person name="Lam T.T."/>
            <person name="Chang Q.C."/>
            <person name="Ding S.J."/>
            <person name="Wang X.J."/>
            <person name="Zhu J.G."/>
            <person name="Ruan X.D."/>
            <person name="Zhao L."/>
            <person name="Wei J.T."/>
            <person name="Ye R.Z."/>
            <person name="Que T.C."/>
            <person name="Du C.H."/>
            <person name="Zhou Y.H."/>
            <person name="Cheng J.X."/>
            <person name="Dai P.F."/>
            <person name="Guo W.B."/>
            <person name="Han X.H."/>
            <person name="Huang E.J."/>
            <person name="Li L.F."/>
            <person name="Wei W."/>
            <person name="Gao Y.C."/>
            <person name="Liu J.Z."/>
            <person name="Shao H.Z."/>
            <person name="Wang X."/>
            <person name="Wang C.C."/>
            <person name="Yang T.C."/>
            <person name="Huo Q.B."/>
            <person name="Li W."/>
            <person name="Chen H.Y."/>
            <person name="Chen S.E."/>
            <person name="Zhou L.G."/>
            <person name="Ni X.B."/>
            <person name="Tian J.H."/>
            <person name="Sheng Y."/>
            <person name="Liu T."/>
            <person name="Pan Y.S."/>
            <person name="Xia L.Y."/>
            <person name="Li J."/>
            <person name="Zhao F."/>
            <person name="Cao W.C."/>
        </authorList>
    </citation>
    <scope>NUCLEOTIDE SEQUENCE</scope>
    <source>
        <strain evidence="2">Rsan-2018</strain>
    </source>
</reference>
<organism evidence="2 3">
    <name type="scientific">Rhipicephalus sanguineus</name>
    <name type="common">Brown dog tick</name>
    <name type="synonym">Ixodes sanguineus</name>
    <dbReference type="NCBI Taxonomy" id="34632"/>
    <lineage>
        <taxon>Eukaryota</taxon>
        <taxon>Metazoa</taxon>
        <taxon>Ecdysozoa</taxon>
        <taxon>Arthropoda</taxon>
        <taxon>Chelicerata</taxon>
        <taxon>Arachnida</taxon>
        <taxon>Acari</taxon>
        <taxon>Parasitiformes</taxon>
        <taxon>Ixodida</taxon>
        <taxon>Ixodoidea</taxon>
        <taxon>Ixodidae</taxon>
        <taxon>Rhipicephalinae</taxon>
        <taxon>Rhipicephalus</taxon>
        <taxon>Rhipicephalus</taxon>
    </lineage>
</organism>
<dbReference type="InterPro" id="IPR052740">
    <property type="entry name" value="CE4"/>
</dbReference>
<gene>
    <name evidence="2" type="ORF">HPB52_006649</name>
</gene>
<dbReference type="Proteomes" id="UP000821837">
    <property type="component" value="Chromosome 10"/>
</dbReference>
<dbReference type="GO" id="GO:0005975">
    <property type="term" value="P:carbohydrate metabolic process"/>
    <property type="evidence" value="ECO:0007669"/>
    <property type="project" value="InterPro"/>
</dbReference>
<reference evidence="2" key="2">
    <citation type="submission" date="2021-09" db="EMBL/GenBank/DDBJ databases">
        <authorList>
            <person name="Jia N."/>
            <person name="Wang J."/>
            <person name="Shi W."/>
            <person name="Du L."/>
            <person name="Sun Y."/>
            <person name="Zhan W."/>
            <person name="Jiang J."/>
            <person name="Wang Q."/>
            <person name="Zhang B."/>
            <person name="Ji P."/>
            <person name="Sakyi L.B."/>
            <person name="Cui X."/>
            <person name="Yuan T."/>
            <person name="Jiang B."/>
            <person name="Yang W."/>
            <person name="Lam T.T.-Y."/>
            <person name="Chang Q."/>
            <person name="Ding S."/>
            <person name="Wang X."/>
            <person name="Zhu J."/>
            <person name="Ruan X."/>
            <person name="Zhao L."/>
            <person name="Wei J."/>
            <person name="Que T."/>
            <person name="Du C."/>
            <person name="Cheng J."/>
            <person name="Dai P."/>
            <person name="Han X."/>
            <person name="Huang E."/>
            <person name="Gao Y."/>
            <person name="Liu J."/>
            <person name="Shao H."/>
            <person name="Ye R."/>
            <person name="Li L."/>
            <person name="Wei W."/>
            <person name="Wang X."/>
            <person name="Wang C."/>
            <person name="Huo Q."/>
            <person name="Li W."/>
            <person name="Guo W."/>
            <person name="Chen H."/>
            <person name="Chen S."/>
            <person name="Zhou L."/>
            <person name="Zhou L."/>
            <person name="Ni X."/>
            <person name="Tian J."/>
            <person name="Zhou Y."/>
            <person name="Sheng Y."/>
            <person name="Liu T."/>
            <person name="Pan Y."/>
            <person name="Xia L."/>
            <person name="Li J."/>
            <person name="Zhao F."/>
            <person name="Cao W."/>
        </authorList>
    </citation>
    <scope>NUCLEOTIDE SEQUENCE</scope>
    <source>
        <strain evidence="2">Rsan-2018</strain>
        <tissue evidence="2">Larvae</tissue>
    </source>
</reference>
<dbReference type="SUPFAM" id="SSF88713">
    <property type="entry name" value="Glycoside hydrolase/deacetylase"/>
    <property type="match status" value="1"/>
</dbReference>
<proteinExistence type="predicted"/>
<keyword evidence="1" id="KW-0732">Signal</keyword>
<evidence type="ECO:0000313" key="2">
    <source>
        <dbReference type="EMBL" id="KAH7975911.1"/>
    </source>
</evidence>
<name>A0A9D4T5R2_RHISA</name>
<dbReference type="EMBL" id="JABSTV010001246">
    <property type="protein sequence ID" value="KAH7975911.1"/>
    <property type="molecule type" value="Genomic_DNA"/>
</dbReference>
<feature type="chain" id="PRO_5039390929" description="NodB homology domain-containing protein" evidence="1">
    <location>
        <begin position="22"/>
        <end position="198"/>
    </location>
</feature>
<dbReference type="Gene3D" id="3.20.20.370">
    <property type="entry name" value="Glycoside hydrolase/deacetylase"/>
    <property type="match status" value="1"/>
</dbReference>
<dbReference type="PANTHER" id="PTHR45985:SF8">
    <property type="entry name" value="CHITIN DEACETYLASE-LIKE 9, ISOFORM A"/>
    <property type="match status" value="1"/>
</dbReference>
<sequence>MTRYALGPFFIALCIQRCYVAESIATTCDPNKCRSRDNCACMSTKPPGNLNVSDMPQFVMLTFDDAIREQNMEFYRKLLDPGRSRNRANGCNMAATFFVSAGYTDYSLVYEIHSVGSKIAIHSITSRHRDNLTYWRALDVAGWEAEFVGERDLLRDYALIPDEDVIGARAPYLESGNGSAYTMMRQNGFVYDSSLCIE</sequence>
<dbReference type="VEuPathDB" id="VectorBase:RSAN_026651"/>
<accession>A0A9D4T5R2</accession>
<keyword evidence="3" id="KW-1185">Reference proteome</keyword>
<evidence type="ECO:0008006" key="4">
    <source>
        <dbReference type="Google" id="ProtNLM"/>
    </source>
</evidence>
<protein>
    <recommendedName>
        <fullName evidence="4">NodB homology domain-containing protein</fullName>
    </recommendedName>
</protein>
<evidence type="ECO:0000313" key="3">
    <source>
        <dbReference type="Proteomes" id="UP000821837"/>
    </source>
</evidence>
<dbReference type="AlphaFoldDB" id="A0A9D4T5R2"/>
<evidence type="ECO:0000256" key="1">
    <source>
        <dbReference type="SAM" id="SignalP"/>
    </source>
</evidence>